<evidence type="ECO:0000256" key="1">
    <source>
        <dbReference type="ARBA" id="ARBA00004141"/>
    </source>
</evidence>
<evidence type="ECO:0000313" key="13">
    <source>
        <dbReference type="EMBL" id="KAK3090816.1"/>
    </source>
</evidence>
<reference evidence="13" key="1">
    <citation type="submission" date="2019-08" db="EMBL/GenBank/DDBJ databases">
        <title>The improved chromosome-level genome for the pearl oyster Pinctada fucata martensii using PacBio sequencing and Hi-C.</title>
        <authorList>
            <person name="Zheng Z."/>
        </authorList>
    </citation>
    <scope>NUCLEOTIDE SEQUENCE</scope>
    <source>
        <strain evidence="13">ZZ-2019</strain>
        <tissue evidence="13">Adductor muscle</tissue>
    </source>
</reference>
<dbReference type="PRINTS" id="PR01012">
    <property type="entry name" value="NRPEPTIDEYR"/>
</dbReference>
<feature type="transmembrane region" description="Helical" evidence="11">
    <location>
        <begin position="77"/>
        <end position="97"/>
    </location>
</feature>
<comment type="subcellular location">
    <subcellularLocation>
        <location evidence="1">Membrane</location>
        <topology evidence="1">Multi-pass membrane protein</topology>
    </subcellularLocation>
</comment>
<feature type="region of interest" description="Disordered" evidence="10">
    <location>
        <begin position="396"/>
        <end position="420"/>
    </location>
</feature>
<name>A0AA88XZ21_PINIB</name>
<keyword evidence="7 9" id="KW-0675">Receptor</keyword>
<evidence type="ECO:0000256" key="8">
    <source>
        <dbReference type="ARBA" id="ARBA00023224"/>
    </source>
</evidence>
<evidence type="ECO:0000256" key="7">
    <source>
        <dbReference type="ARBA" id="ARBA00023170"/>
    </source>
</evidence>
<evidence type="ECO:0000256" key="9">
    <source>
        <dbReference type="RuleBase" id="RU000688"/>
    </source>
</evidence>
<evidence type="ECO:0000313" key="14">
    <source>
        <dbReference type="Proteomes" id="UP001186944"/>
    </source>
</evidence>
<keyword evidence="3 9" id="KW-0812">Transmembrane</keyword>
<keyword evidence="5 9" id="KW-0297">G-protein coupled receptor</keyword>
<feature type="domain" description="G-protein coupled receptors family 1 profile" evidence="12">
    <location>
        <begin position="56"/>
        <end position="326"/>
    </location>
</feature>
<dbReference type="PANTHER" id="PTHR45695">
    <property type="entry name" value="LEUCOKININ RECEPTOR-RELATED"/>
    <property type="match status" value="1"/>
</dbReference>
<evidence type="ECO:0000256" key="5">
    <source>
        <dbReference type="ARBA" id="ARBA00023040"/>
    </source>
</evidence>
<gene>
    <name evidence="13" type="ORF">FSP39_014913</name>
</gene>
<sequence>MSYVTTTNGSVNQGILQNSSNEVIKSPHGNQELLPFHITIIFILLYTLTTFLAIVGNITTIFVLAKGKRSKTDLRPFLLNLAIADLIMAIFCIPFTFSSELLKNWMFSEPMCPIVVFLQAVSVTASVSTNMAVGIDRFYAITYPLKARITSSKYKIVITVIWIFAISLSAVQLKVCRVEVMVDPADNQSYVKMCSEVWEDPIKNGREIYTLLILFLTYIIPLTILTITYSIVGCILWRRTAPGNSDAVRDQMQLKAKLKVVKMLVTIVLLFGLCWLPLHIFFLVYDFSSIKDLVKNDPHLTYVLNIVYFVVHWLAMSNSFVNPVIYGLMNDNFRADLRTLIFQLCPCACKSTRSRHRVVKKKSRNSCLRDDRLLMCDPDLSNNHLHVQLLDRNKSRSQYSRSNSRTTETTLIASPSCKSF</sequence>
<dbReference type="Proteomes" id="UP001186944">
    <property type="component" value="Unassembled WGS sequence"/>
</dbReference>
<keyword evidence="6 11" id="KW-0472">Membrane</keyword>
<dbReference type="Gene3D" id="1.20.1070.10">
    <property type="entry name" value="Rhodopsin 7-helix transmembrane proteins"/>
    <property type="match status" value="1"/>
</dbReference>
<organism evidence="13 14">
    <name type="scientific">Pinctada imbricata</name>
    <name type="common">Atlantic pearl-oyster</name>
    <name type="synonym">Pinctada martensii</name>
    <dbReference type="NCBI Taxonomy" id="66713"/>
    <lineage>
        <taxon>Eukaryota</taxon>
        <taxon>Metazoa</taxon>
        <taxon>Spiralia</taxon>
        <taxon>Lophotrochozoa</taxon>
        <taxon>Mollusca</taxon>
        <taxon>Bivalvia</taxon>
        <taxon>Autobranchia</taxon>
        <taxon>Pteriomorphia</taxon>
        <taxon>Pterioida</taxon>
        <taxon>Pterioidea</taxon>
        <taxon>Pteriidae</taxon>
        <taxon>Pinctada</taxon>
    </lineage>
</organism>
<evidence type="ECO:0000256" key="11">
    <source>
        <dbReference type="SAM" id="Phobius"/>
    </source>
</evidence>
<feature type="transmembrane region" description="Helical" evidence="11">
    <location>
        <begin position="117"/>
        <end position="135"/>
    </location>
</feature>
<dbReference type="InterPro" id="IPR000611">
    <property type="entry name" value="NPY_rcpt"/>
</dbReference>
<comment type="caution">
    <text evidence="13">The sequence shown here is derived from an EMBL/GenBank/DDBJ whole genome shotgun (WGS) entry which is preliminary data.</text>
</comment>
<keyword evidence="14" id="KW-1185">Reference proteome</keyword>
<evidence type="ECO:0000256" key="6">
    <source>
        <dbReference type="ARBA" id="ARBA00023136"/>
    </source>
</evidence>
<evidence type="ECO:0000256" key="4">
    <source>
        <dbReference type="ARBA" id="ARBA00022989"/>
    </source>
</evidence>
<dbReference type="PANTHER" id="PTHR45695:SF9">
    <property type="entry name" value="LEUCOKININ RECEPTOR"/>
    <property type="match status" value="1"/>
</dbReference>
<comment type="similarity">
    <text evidence="2 9">Belongs to the G-protein coupled receptor 1 family.</text>
</comment>
<feature type="transmembrane region" description="Helical" evidence="11">
    <location>
        <begin position="156"/>
        <end position="173"/>
    </location>
</feature>
<dbReference type="AlphaFoldDB" id="A0AA88XZ21"/>
<feature type="transmembrane region" description="Helical" evidence="11">
    <location>
        <begin position="302"/>
        <end position="328"/>
    </location>
</feature>
<dbReference type="PROSITE" id="PS00237">
    <property type="entry name" value="G_PROTEIN_RECEP_F1_1"/>
    <property type="match status" value="1"/>
</dbReference>
<dbReference type="Pfam" id="PF00001">
    <property type="entry name" value="7tm_1"/>
    <property type="match status" value="1"/>
</dbReference>
<dbReference type="SUPFAM" id="SSF81321">
    <property type="entry name" value="Family A G protein-coupled receptor-like"/>
    <property type="match status" value="1"/>
</dbReference>
<evidence type="ECO:0000259" key="12">
    <source>
        <dbReference type="PROSITE" id="PS50262"/>
    </source>
</evidence>
<dbReference type="PROSITE" id="PS50262">
    <property type="entry name" value="G_PROTEIN_RECEP_F1_2"/>
    <property type="match status" value="1"/>
</dbReference>
<dbReference type="InterPro" id="IPR000276">
    <property type="entry name" value="GPCR_Rhodpsn"/>
</dbReference>
<dbReference type="GO" id="GO:0004983">
    <property type="term" value="F:neuropeptide Y receptor activity"/>
    <property type="evidence" value="ECO:0007669"/>
    <property type="project" value="InterPro"/>
</dbReference>
<keyword evidence="8 9" id="KW-0807">Transducer</keyword>
<feature type="transmembrane region" description="Helical" evidence="11">
    <location>
        <begin position="258"/>
        <end position="282"/>
    </location>
</feature>
<protein>
    <recommendedName>
        <fullName evidence="12">G-protein coupled receptors family 1 profile domain-containing protein</fullName>
    </recommendedName>
</protein>
<feature type="transmembrane region" description="Helical" evidence="11">
    <location>
        <begin position="208"/>
        <end position="237"/>
    </location>
</feature>
<dbReference type="GO" id="GO:0005886">
    <property type="term" value="C:plasma membrane"/>
    <property type="evidence" value="ECO:0007669"/>
    <property type="project" value="TreeGrafter"/>
</dbReference>
<dbReference type="PRINTS" id="PR00237">
    <property type="entry name" value="GPCRRHODOPSN"/>
</dbReference>
<dbReference type="InterPro" id="IPR017452">
    <property type="entry name" value="GPCR_Rhodpsn_7TM"/>
</dbReference>
<proteinExistence type="inferred from homology"/>
<evidence type="ECO:0000256" key="3">
    <source>
        <dbReference type="ARBA" id="ARBA00022692"/>
    </source>
</evidence>
<evidence type="ECO:0000256" key="2">
    <source>
        <dbReference type="ARBA" id="ARBA00010663"/>
    </source>
</evidence>
<keyword evidence="4 11" id="KW-1133">Transmembrane helix</keyword>
<feature type="transmembrane region" description="Helical" evidence="11">
    <location>
        <begin position="36"/>
        <end position="65"/>
    </location>
</feature>
<dbReference type="EMBL" id="VSWD01000010">
    <property type="protein sequence ID" value="KAK3090816.1"/>
    <property type="molecule type" value="Genomic_DNA"/>
</dbReference>
<accession>A0AA88XZ21</accession>
<evidence type="ECO:0000256" key="10">
    <source>
        <dbReference type="SAM" id="MobiDB-lite"/>
    </source>
</evidence>